<feature type="compositionally biased region" description="Low complexity" evidence="17">
    <location>
        <begin position="857"/>
        <end position="885"/>
    </location>
</feature>
<feature type="compositionally biased region" description="Pro residues" evidence="17">
    <location>
        <begin position="895"/>
        <end position="910"/>
    </location>
</feature>
<feature type="transmembrane region" description="Helical" evidence="18">
    <location>
        <begin position="701"/>
        <end position="722"/>
    </location>
</feature>
<evidence type="ECO:0000259" key="20">
    <source>
        <dbReference type="Pfam" id="PF22250"/>
    </source>
</evidence>
<feature type="transmembrane region" description="Helical" evidence="18">
    <location>
        <begin position="540"/>
        <end position="561"/>
    </location>
</feature>
<evidence type="ECO:0000256" key="13">
    <source>
        <dbReference type="ARBA" id="ARBA00023049"/>
    </source>
</evidence>
<comment type="similarity">
    <text evidence="4">Belongs to the peptidase M28 family.</text>
</comment>
<feature type="compositionally biased region" description="Polar residues" evidence="17">
    <location>
        <begin position="1629"/>
        <end position="1638"/>
    </location>
</feature>
<dbReference type="GO" id="GO:0046872">
    <property type="term" value="F:metal ion binding"/>
    <property type="evidence" value="ECO:0007669"/>
    <property type="project" value="UniProtKB-KW"/>
</dbReference>
<dbReference type="Gene3D" id="3.40.630.10">
    <property type="entry name" value="Zn peptidases"/>
    <property type="match status" value="1"/>
</dbReference>
<feature type="region of interest" description="Disordered" evidence="17">
    <location>
        <begin position="1481"/>
        <end position="1541"/>
    </location>
</feature>
<evidence type="ECO:0000259" key="19">
    <source>
        <dbReference type="Pfam" id="PF04389"/>
    </source>
</evidence>
<evidence type="ECO:0000256" key="8">
    <source>
        <dbReference type="ARBA" id="ARBA00022692"/>
    </source>
</evidence>
<evidence type="ECO:0000256" key="17">
    <source>
        <dbReference type="SAM" id="MobiDB-lite"/>
    </source>
</evidence>
<evidence type="ECO:0000256" key="3">
    <source>
        <dbReference type="ARBA" id="ARBA00004128"/>
    </source>
</evidence>
<dbReference type="Pfam" id="PF22250">
    <property type="entry name" value="PFF1_C"/>
    <property type="match status" value="2"/>
</dbReference>
<dbReference type="InterPro" id="IPR007484">
    <property type="entry name" value="Peptidase_M28"/>
</dbReference>
<evidence type="ECO:0000256" key="6">
    <source>
        <dbReference type="ARBA" id="ARBA00022554"/>
    </source>
</evidence>
<evidence type="ECO:0000256" key="5">
    <source>
        <dbReference type="ARBA" id="ARBA00017435"/>
    </source>
</evidence>
<feature type="transmembrane region" description="Helical" evidence="18">
    <location>
        <begin position="12"/>
        <end position="30"/>
    </location>
</feature>
<keyword evidence="15" id="KW-0325">Glycoprotein</keyword>
<evidence type="ECO:0000256" key="10">
    <source>
        <dbReference type="ARBA" id="ARBA00022801"/>
    </source>
</evidence>
<dbReference type="Pfam" id="PF04389">
    <property type="entry name" value="Peptidase_M28"/>
    <property type="match status" value="1"/>
</dbReference>
<keyword evidence="13" id="KW-0482">Metalloprotease</keyword>
<feature type="transmembrane region" description="Helical" evidence="18">
    <location>
        <begin position="383"/>
        <end position="405"/>
    </location>
</feature>
<evidence type="ECO:0000256" key="4">
    <source>
        <dbReference type="ARBA" id="ARBA00010918"/>
    </source>
</evidence>
<protein>
    <recommendedName>
        <fullName evidence="5">Vacuolar membrane protease</fullName>
    </recommendedName>
    <alternativeName>
        <fullName evidence="16">FXNA-related family protease 1</fullName>
    </alternativeName>
</protein>
<dbReference type="PANTHER" id="PTHR12147">
    <property type="entry name" value="METALLOPEPTIDASE M28 FAMILY MEMBER"/>
    <property type="match status" value="1"/>
</dbReference>
<evidence type="ECO:0000259" key="21">
    <source>
        <dbReference type="Pfam" id="PF22251"/>
    </source>
</evidence>
<organism evidence="22 23">
    <name type="scientific">Carpinus fangiana</name>
    <dbReference type="NCBI Taxonomy" id="176857"/>
    <lineage>
        <taxon>Eukaryota</taxon>
        <taxon>Viridiplantae</taxon>
        <taxon>Streptophyta</taxon>
        <taxon>Embryophyta</taxon>
        <taxon>Tracheophyta</taxon>
        <taxon>Spermatophyta</taxon>
        <taxon>Magnoliopsida</taxon>
        <taxon>eudicotyledons</taxon>
        <taxon>Gunneridae</taxon>
        <taxon>Pentapetalae</taxon>
        <taxon>rosids</taxon>
        <taxon>fabids</taxon>
        <taxon>Fagales</taxon>
        <taxon>Betulaceae</taxon>
        <taxon>Carpinus</taxon>
    </lineage>
</organism>
<name>A0A5N6KTM3_9ROSI</name>
<feature type="transmembrane region" description="Helical" evidence="18">
    <location>
        <begin position="445"/>
        <end position="464"/>
    </location>
</feature>
<feature type="transmembrane region" description="Helical" evidence="18">
    <location>
        <begin position="476"/>
        <end position="498"/>
    </location>
</feature>
<feature type="domain" description="Vacuolar membrane protease transmembrane" evidence="21">
    <location>
        <begin position="444"/>
        <end position="726"/>
    </location>
</feature>
<comment type="function">
    <text evidence="2">May be involved in vacuolar sorting and osmoregulation.</text>
</comment>
<comment type="caution">
    <text evidence="22">The sequence shown here is derived from an EMBL/GenBank/DDBJ whole genome shotgun (WGS) entry which is preliminary data.</text>
</comment>
<evidence type="ECO:0000313" key="23">
    <source>
        <dbReference type="Proteomes" id="UP000327013"/>
    </source>
</evidence>
<evidence type="ECO:0000256" key="18">
    <source>
        <dbReference type="SAM" id="Phobius"/>
    </source>
</evidence>
<comment type="cofactor">
    <cofactor evidence="1">
        <name>Zn(2+)</name>
        <dbReference type="ChEBI" id="CHEBI:29105"/>
    </cofactor>
</comment>
<keyword evidence="11" id="KW-0862">Zinc</keyword>
<dbReference type="EMBL" id="VIBQ01000012">
    <property type="protein sequence ID" value="KAB8343189.1"/>
    <property type="molecule type" value="Genomic_DNA"/>
</dbReference>
<dbReference type="SUPFAM" id="SSF53187">
    <property type="entry name" value="Zn-dependent exopeptidases"/>
    <property type="match status" value="1"/>
</dbReference>
<evidence type="ECO:0000256" key="2">
    <source>
        <dbReference type="ARBA" id="ARBA00003273"/>
    </source>
</evidence>
<evidence type="ECO:0000313" key="22">
    <source>
        <dbReference type="EMBL" id="KAB8343189.1"/>
    </source>
</evidence>
<proteinExistence type="inferred from homology"/>
<evidence type="ECO:0000256" key="14">
    <source>
        <dbReference type="ARBA" id="ARBA00023136"/>
    </source>
</evidence>
<dbReference type="InterPro" id="IPR053976">
    <property type="entry name" value="PFF1_TM"/>
</dbReference>
<evidence type="ECO:0000256" key="12">
    <source>
        <dbReference type="ARBA" id="ARBA00022989"/>
    </source>
</evidence>
<evidence type="ECO:0000256" key="7">
    <source>
        <dbReference type="ARBA" id="ARBA00022670"/>
    </source>
</evidence>
<dbReference type="Pfam" id="PF22251">
    <property type="entry name" value="PFF1_TM"/>
    <property type="match status" value="1"/>
</dbReference>
<dbReference type="FunFam" id="3.40.630.10:FF:000057">
    <property type="entry name" value="Vacuolar membrane protease"/>
    <property type="match status" value="1"/>
</dbReference>
<keyword evidence="10" id="KW-0378">Hydrolase</keyword>
<dbReference type="InterPro" id="IPR048024">
    <property type="entry name" value="Fxna-like_M28_dom"/>
</dbReference>
<feature type="compositionally biased region" description="Polar residues" evidence="17">
    <location>
        <begin position="1131"/>
        <end position="1144"/>
    </location>
</feature>
<evidence type="ECO:0000256" key="9">
    <source>
        <dbReference type="ARBA" id="ARBA00022723"/>
    </source>
</evidence>
<feature type="compositionally biased region" description="Basic residues" evidence="17">
    <location>
        <begin position="1256"/>
        <end position="1267"/>
    </location>
</feature>
<accession>A0A5N6KTM3</accession>
<comment type="subcellular location">
    <subcellularLocation>
        <location evidence="3">Vacuole membrane</location>
        <topology evidence="3">Multi-pass membrane protein</topology>
    </subcellularLocation>
</comment>
<keyword evidence="23" id="KW-1185">Reference proteome</keyword>
<feature type="domain" description="Peptidase M28" evidence="19">
    <location>
        <begin position="161"/>
        <end position="344"/>
    </location>
</feature>
<dbReference type="GO" id="GO:0005774">
    <property type="term" value="C:vacuolar membrane"/>
    <property type="evidence" value="ECO:0007669"/>
    <property type="project" value="UniProtKB-SubCell"/>
</dbReference>
<feature type="compositionally biased region" description="Polar residues" evidence="17">
    <location>
        <begin position="1367"/>
        <end position="1388"/>
    </location>
</feature>
<dbReference type="Proteomes" id="UP000327013">
    <property type="component" value="Unassembled WGS sequence"/>
</dbReference>
<keyword evidence="14 18" id="KW-0472">Membrane</keyword>
<evidence type="ECO:0000256" key="15">
    <source>
        <dbReference type="ARBA" id="ARBA00023180"/>
    </source>
</evidence>
<feature type="transmembrane region" description="Helical" evidence="18">
    <location>
        <begin position="729"/>
        <end position="750"/>
    </location>
</feature>
<feature type="region of interest" description="Disordered" evidence="17">
    <location>
        <begin position="1623"/>
        <end position="1742"/>
    </location>
</feature>
<feature type="region of interest" description="Disordered" evidence="17">
    <location>
        <begin position="1301"/>
        <end position="1396"/>
    </location>
</feature>
<evidence type="ECO:0000256" key="16">
    <source>
        <dbReference type="ARBA" id="ARBA00031512"/>
    </source>
</evidence>
<feature type="compositionally biased region" description="Low complexity" evidence="17">
    <location>
        <begin position="595"/>
        <end position="604"/>
    </location>
</feature>
<gene>
    <name evidence="22" type="ORF">FH972_022779</name>
</gene>
<feature type="region of interest" description="Disordered" evidence="17">
    <location>
        <begin position="1236"/>
        <end position="1268"/>
    </location>
</feature>
<reference evidence="22 23" key="1">
    <citation type="submission" date="2019-06" db="EMBL/GenBank/DDBJ databases">
        <title>A chromosomal-level reference genome of Carpinus fangiana (Coryloideae, Betulaceae).</title>
        <authorList>
            <person name="Yang X."/>
            <person name="Wang Z."/>
            <person name="Zhang L."/>
            <person name="Hao G."/>
            <person name="Liu J."/>
            <person name="Yang Y."/>
        </authorList>
    </citation>
    <scope>NUCLEOTIDE SEQUENCE [LARGE SCALE GENOMIC DNA]</scope>
    <source>
        <strain evidence="22">Cfa_2016G</strain>
        <tissue evidence="22">Leaf</tissue>
    </source>
</reference>
<dbReference type="CDD" id="cd03875">
    <property type="entry name" value="M28_Fxna_like"/>
    <property type="match status" value="1"/>
</dbReference>
<dbReference type="OrthoDB" id="76293at2759"/>
<feature type="region of interest" description="Disordered" evidence="17">
    <location>
        <begin position="829"/>
        <end position="910"/>
    </location>
</feature>
<dbReference type="PANTHER" id="PTHR12147:SF58">
    <property type="entry name" value="VACUOLAR MEMBRANE PROTEASE"/>
    <property type="match status" value="1"/>
</dbReference>
<dbReference type="InterPro" id="IPR053975">
    <property type="entry name" value="PFF1_C"/>
</dbReference>
<dbReference type="GO" id="GO:0008235">
    <property type="term" value="F:metalloexopeptidase activity"/>
    <property type="evidence" value="ECO:0007669"/>
    <property type="project" value="InterPro"/>
</dbReference>
<feature type="domain" description="Vacuolar membrane protease C-terminal" evidence="20">
    <location>
        <begin position="756"/>
        <end position="831"/>
    </location>
</feature>
<sequence>MHNPVGFTKHPVTIIISAVYIGLLAGLLYVHHVVPPAPTHESPMRGINITEAWRDLQELTNGFHPYNSHRNDEVRDWLLHRIDNILTVNDIVFDVEQGYGATLSADKASPVVIFNDMLSNTTTTAPSTLTAPLSVYFEGTNIMVYVRGTEESDIPWWRGGSLEPPDHKRAVLVNAHYDSVSTGFGATDDGVGVVSILQLIKYFTTPGNQPRRGLIALFNNGEEDYLNGARAFLQHPISKLADSFLNLEGAGAGGRAVLFRTTDTEVTKYYKNSPHPFGSVVSADGFKRGLVRSQTDYVIFNGDAGMRGLDVAFMEPRSRYHTSQDSAKSTSKDSLWHMLSAAVATTKAMTSDIHTDMHPDVGSTSVWFDVFGKGFGLMKLKSMFALSVTLLVACPMVLLCLILLLRRVDKQYLFSRNYVTDPLDPHAPDEATIIGLGGWKGFTRFPIAFVLATAAVVGLALSTAKANPYIVYSSPYSVWSMMLSAWACVAWFFLRGASFVRPSALQRAHTLGWMLVLFWVALVVATVAENKYGMASGYFIVIYFAATFTALATCYMELFALPKRSRHVQSLLPPPHYSDEGDAAARSQSRGRRGGPASIAASTNDTDDAATETTSLLSSRPRRRVLGGYDGADDGPTEGDTPTTQSKVFGEEQAWSEKLPRWLWLLQFLLLAPIPIVLVGQIALLLTSSLSQTLADGNSALNVYLCISGLTTFLILPTAPFLHRFNRKVPLFLILVCIGTLVYNLVAFPFSEQNRLKVYFSQEVDIESGVNRVTLVGLPDFIESIVQELPSSQGKAVDCKKSDLPSRLGLASCSWDGLAPNTVPFEQYHDLDGKRPLPIHNAAPNKKTSSTKKNHRATSTSSSLAKTTSAKTTLSRTSASTTTSSPYVTSTLPAPSHPAQPHPSSLPPPLRYSDYISLSANRTSSTSASFTLSGRNTRACKLIFDSPIHSFFVRGAANRINPVPRGGTGEIRLWSRDWEREWVVDVEWDPQRWNEVEHSTKAEARGLDGSAVCLWSEQVPSGTVPALDEARMFAPNWVIVSDALGGSMLNANGSEQGLASYLYQNICVHSQDDCMAQICWLVASNHLHYVLLCAMTPATPACVAKLNTVSEHGETPNRAPEATPQKCSKPRPSQSAAHTPTSGCRITPASDKMHPALFHSVKKMTSANRIPVPSTPSNHLASSSLIKEKRVEDQPSAALSSVPFDFRHASVDLSSEAQKIMDEVRAQATRIKEELRAQEQEQTNKDDEALGMSSAHGRKIAKPKGKAGRFSDVHMADFKKMDSIANHASAFRADPARIASTARSLKRTKSAAGLDEPESTPKRPSNGMLHTPRTAPPAPPIRSAKRVKQLDGSATAPRPATTREIISKNSNTGSPIKTNTQTSRSNRALMTPTKASLARASSLRSVAIESRIPSLARSSSLKKTGTPTRTGSELPTSSIAAVQTENSHKFRNAMATKFHNVKSILRRPQIRFSDDPAKIAAGTHLATPRREGGKNKPLPQLPEEPGTPSHRHEKHVNFSASTGARAEERLAKEPTTPTPAKGGMFSGVFSHASAVNYPTLVDAEQLPPSPTPASDFAQAKPRSTSIAEPGDFTFRSNNVISFSSPSKPKGASATIRKVPANDDYPAGSASVSQLSTLATIPHGLSNKKRKRDEGSGMSVAKKLFAMSEESENKENSMDVADEDVAQQSPSKKPRFMSQAGTRVLSPVKAVSAPTKRSPQKSKAKGVMTMSRLNALARPKERK</sequence>
<feature type="compositionally biased region" description="Basic and acidic residues" evidence="17">
    <location>
        <begin position="1236"/>
        <end position="1248"/>
    </location>
</feature>
<feature type="region of interest" description="Disordered" evidence="17">
    <location>
        <begin position="1111"/>
        <end position="1149"/>
    </location>
</feature>
<keyword evidence="9" id="KW-0479">Metal-binding</keyword>
<feature type="transmembrane region" description="Helical" evidence="18">
    <location>
        <begin position="662"/>
        <end position="686"/>
    </location>
</feature>
<keyword evidence="8 18" id="KW-0812">Transmembrane</keyword>
<keyword evidence="12 18" id="KW-1133">Transmembrane helix</keyword>
<keyword evidence="7" id="KW-0645">Protease</keyword>
<dbReference type="InterPro" id="IPR045175">
    <property type="entry name" value="M28_fam"/>
</dbReference>
<feature type="transmembrane region" description="Helical" evidence="18">
    <location>
        <begin position="510"/>
        <end position="528"/>
    </location>
</feature>
<feature type="domain" description="Vacuolar membrane protease C-terminal" evidence="20">
    <location>
        <begin position="919"/>
        <end position="1043"/>
    </location>
</feature>
<feature type="region of interest" description="Disordered" evidence="17">
    <location>
        <begin position="572"/>
        <end position="645"/>
    </location>
</feature>
<keyword evidence="6" id="KW-0926">Vacuole</keyword>
<evidence type="ECO:0000256" key="1">
    <source>
        <dbReference type="ARBA" id="ARBA00001947"/>
    </source>
</evidence>
<dbReference type="GO" id="GO:0006508">
    <property type="term" value="P:proteolysis"/>
    <property type="evidence" value="ECO:0007669"/>
    <property type="project" value="UniProtKB-KW"/>
</dbReference>
<evidence type="ECO:0000256" key="11">
    <source>
        <dbReference type="ARBA" id="ARBA00022833"/>
    </source>
</evidence>